<proteinExistence type="inferred from homology"/>
<evidence type="ECO:0000256" key="2">
    <source>
        <dbReference type="ARBA" id="ARBA00007090"/>
    </source>
</evidence>
<dbReference type="EC" id="2.4.99.28" evidence="10"/>
<evidence type="ECO:0000256" key="11">
    <source>
        <dbReference type="ARBA" id="ARBA00049902"/>
    </source>
</evidence>
<evidence type="ECO:0000259" key="13">
    <source>
        <dbReference type="Pfam" id="PF00912"/>
    </source>
</evidence>
<dbReference type="GO" id="GO:0009252">
    <property type="term" value="P:peptidoglycan biosynthetic process"/>
    <property type="evidence" value="ECO:0007669"/>
    <property type="project" value="InterPro"/>
</dbReference>
<dbReference type="SUPFAM" id="SSF56601">
    <property type="entry name" value="beta-lactamase/transpeptidase-like"/>
    <property type="match status" value="1"/>
</dbReference>
<dbReference type="InterPro" id="IPR023346">
    <property type="entry name" value="Lysozyme-like_dom_sf"/>
</dbReference>
<dbReference type="InterPro" id="IPR001264">
    <property type="entry name" value="Glyco_trans_51"/>
</dbReference>
<dbReference type="Pfam" id="PF00905">
    <property type="entry name" value="Transpeptidase"/>
    <property type="match status" value="1"/>
</dbReference>
<keyword evidence="7" id="KW-0808">Transferase</keyword>
<keyword evidence="5" id="KW-0645">Protease</keyword>
<dbReference type="Pfam" id="PF00912">
    <property type="entry name" value="Transgly"/>
    <property type="match status" value="1"/>
</dbReference>
<dbReference type="InterPro" id="IPR009647">
    <property type="entry name" value="PBP_C"/>
</dbReference>
<protein>
    <recommendedName>
        <fullName evidence="10">peptidoglycan glycosyltransferase</fullName>
        <ecNumber evidence="10">2.4.99.28</ecNumber>
    </recommendedName>
</protein>
<dbReference type="OrthoDB" id="9766909at2"/>
<organism evidence="15 16">
    <name type="scientific">Flagellimonas alvinocaridis</name>
    <dbReference type="NCBI Taxonomy" id="2530200"/>
    <lineage>
        <taxon>Bacteria</taxon>
        <taxon>Pseudomonadati</taxon>
        <taxon>Bacteroidota</taxon>
        <taxon>Flavobacteriia</taxon>
        <taxon>Flavobacteriales</taxon>
        <taxon>Flavobacteriaceae</taxon>
        <taxon>Flagellimonas</taxon>
    </lineage>
</organism>
<evidence type="ECO:0000256" key="8">
    <source>
        <dbReference type="ARBA" id="ARBA00022801"/>
    </source>
</evidence>
<accession>A0A4S8RG93</accession>
<feature type="domain" description="Penicillin-binding protein transpeptidase" evidence="12">
    <location>
        <begin position="323"/>
        <end position="597"/>
    </location>
</feature>
<keyword evidence="4" id="KW-0121">Carboxypeptidase</keyword>
<feature type="domain" description="Glycosyl transferase family 51" evidence="13">
    <location>
        <begin position="84"/>
        <end position="245"/>
    </location>
</feature>
<comment type="caution">
    <text evidence="15">The sequence shown here is derived from an EMBL/GenBank/DDBJ whole genome shotgun (WGS) entry which is preliminary data.</text>
</comment>
<evidence type="ECO:0000256" key="5">
    <source>
        <dbReference type="ARBA" id="ARBA00022670"/>
    </source>
</evidence>
<dbReference type="GO" id="GO:0006508">
    <property type="term" value="P:proteolysis"/>
    <property type="evidence" value="ECO:0007669"/>
    <property type="project" value="UniProtKB-KW"/>
</dbReference>
<evidence type="ECO:0000256" key="4">
    <source>
        <dbReference type="ARBA" id="ARBA00022645"/>
    </source>
</evidence>
<dbReference type="GO" id="GO:0030288">
    <property type="term" value="C:outer membrane-bounded periplasmic space"/>
    <property type="evidence" value="ECO:0007669"/>
    <property type="project" value="TreeGrafter"/>
</dbReference>
<dbReference type="InterPro" id="IPR001460">
    <property type="entry name" value="PCN-bd_Tpept"/>
</dbReference>
<sequence>MTTKPETKDNGLKWFSDVAWIKNIATLRNTLAKHKIKISVLGAILVLWLFCLPKKLFEDPTSTVVNSSDGILIGARIADDGQWRFPQLDSVPKRFEECILLFEDEYFYRHPGFNPISIVKAIGHNLTKKNRRGGSTITQQVIRLSRKNRGRTYWEKCIEIFMATRLELGYSKEEILNLYASHTPYGGNVVGLETAAWRYFGLPAHELSWGQSAALAILPNAPSLIFPGRNEQVLLDKRNRLLQKLRDKGVIDETTYELALEEPLPQKPMPLPDVAPHLTERIRNEHPGQRITTSIERPLQNRLNLLAERHYQQLKSNEIHNLAILVLDVETRKVLGYVGNSPSGKDHANYVDIITKNRSTGSTLKPFLFASLLDEGIVLPHSLVEDVPTVINGYHPQNFDKKHVGAVPASRALSRSLNVPAVRLLREYGLQKFYNKLKKMNLESLDRPSSYYGLSLILGGAESSLWEVTQTYAALASTLNYFVDHSSTYRPTEFLEPSYLLEDKLDFGEQQFDPPIFGAGAIYGTFQSMMEVNRPEGSENWQFFDSSQPIAWKTGTSFGFKDAWAVGTTPKYTIGVWVGNADGEGRPGLTGITAAAPILFDVLDALPYSNWFQEPFDDLTELEVCTQSGYRASVYCNETQKEYVPTHGTRSGPCTYHQQIFLDDSEQFRVHSDCYPLEDMVAQNWFVLPPVLEYYYTTSHPNYAPLPPYLDGCSSMESQPMDFLYPKRNETILLPKDLGNTTSDIVLKLAHQQSNAIVYWYLDETYLGKTENFHELILDIKPGDYVLSATDHLGNRLEQSIQVRLASEN</sequence>
<evidence type="ECO:0000256" key="7">
    <source>
        <dbReference type="ARBA" id="ARBA00022679"/>
    </source>
</evidence>
<comment type="similarity">
    <text evidence="2">In the C-terminal section; belongs to the transpeptidase family.</text>
</comment>
<dbReference type="GO" id="GO:0004180">
    <property type="term" value="F:carboxypeptidase activity"/>
    <property type="evidence" value="ECO:0007669"/>
    <property type="project" value="UniProtKB-KW"/>
</dbReference>
<keyword evidence="9" id="KW-0511">Multifunctional enzyme</keyword>
<evidence type="ECO:0000259" key="14">
    <source>
        <dbReference type="Pfam" id="PF06832"/>
    </source>
</evidence>
<dbReference type="AlphaFoldDB" id="A0A4S8RG93"/>
<evidence type="ECO:0000256" key="1">
    <source>
        <dbReference type="ARBA" id="ARBA00004752"/>
    </source>
</evidence>
<keyword evidence="16" id="KW-1185">Reference proteome</keyword>
<dbReference type="SUPFAM" id="SSF53955">
    <property type="entry name" value="Lysozyme-like"/>
    <property type="match status" value="1"/>
</dbReference>
<dbReference type="InterPro" id="IPR036950">
    <property type="entry name" value="PBP_transglycosylase"/>
</dbReference>
<dbReference type="PANTHER" id="PTHR32282">
    <property type="entry name" value="BINDING PROTEIN TRANSPEPTIDASE, PUTATIVE-RELATED"/>
    <property type="match status" value="1"/>
</dbReference>
<evidence type="ECO:0000256" key="3">
    <source>
        <dbReference type="ARBA" id="ARBA00007739"/>
    </source>
</evidence>
<reference evidence="15 16" key="1">
    <citation type="submission" date="2019-03" db="EMBL/GenBank/DDBJ databases">
        <title>Muricauda SCR12 sp.nov, a marine bacterium isolated from Pacific Ocean:the Okinawa trough.</title>
        <authorList>
            <person name="Liu L."/>
        </authorList>
    </citation>
    <scope>NUCLEOTIDE SEQUENCE [LARGE SCALE GENOMIC DNA]</scope>
    <source>
        <strain evidence="15 16">SCR12</strain>
    </source>
</reference>
<evidence type="ECO:0000313" key="16">
    <source>
        <dbReference type="Proteomes" id="UP000310406"/>
    </source>
</evidence>
<dbReference type="InterPro" id="IPR012338">
    <property type="entry name" value="Beta-lactam/transpept-like"/>
</dbReference>
<dbReference type="GO" id="GO:0008658">
    <property type="term" value="F:penicillin binding"/>
    <property type="evidence" value="ECO:0007669"/>
    <property type="project" value="InterPro"/>
</dbReference>
<evidence type="ECO:0000256" key="10">
    <source>
        <dbReference type="ARBA" id="ARBA00044770"/>
    </source>
</evidence>
<dbReference type="Gene3D" id="3.40.710.10">
    <property type="entry name" value="DD-peptidase/beta-lactamase superfamily"/>
    <property type="match status" value="1"/>
</dbReference>
<gene>
    <name evidence="15" type="primary">pbpC</name>
    <name evidence="15" type="ORF">EZV76_15140</name>
</gene>
<keyword evidence="8" id="KW-0378">Hydrolase</keyword>
<dbReference type="NCBIfam" id="TIGR02073">
    <property type="entry name" value="PBP_1c"/>
    <property type="match status" value="1"/>
</dbReference>
<dbReference type="Gene3D" id="1.10.3810.10">
    <property type="entry name" value="Biosynthetic peptidoglycan transglycosylase-like"/>
    <property type="match status" value="1"/>
</dbReference>
<dbReference type="EMBL" id="SNTZ01000013">
    <property type="protein sequence ID" value="THV57328.1"/>
    <property type="molecule type" value="Genomic_DNA"/>
</dbReference>
<dbReference type="GO" id="GO:0008955">
    <property type="term" value="F:peptidoglycan glycosyltransferase activity"/>
    <property type="evidence" value="ECO:0007669"/>
    <property type="project" value="UniProtKB-EC"/>
</dbReference>
<comment type="pathway">
    <text evidence="1">Cell wall biogenesis; peptidoglycan biosynthesis.</text>
</comment>
<feature type="domain" description="Penicillin-binding C-terminal" evidence="14">
    <location>
        <begin position="712"/>
        <end position="798"/>
    </location>
</feature>
<dbReference type="Proteomes" id="UP000310406">
    <property type="component" value="Unassembled WGS sequence"/>
</dbReference>
<keyword evidence="6" id="KW-0328">Glycosyltransferase</keyword>
<comment type="similarity">
    <text evidence="3">In the N-terminal section; belongs to the glycosyltransferase 51 family.</text>
</comment>
<evidence type="ECO:0000256" key="6">
    <source>
        <dbReference type="ARBA" id="ARBA00022676"/>
    </source>
</evidence>
<evidence type="ECO:0000256" key="9">
    <source>
        <dbReference type="ARBA" id="ARBA00023268"/>
    </source>
</evidence>
<dbReference type="Pfam" id="PF06832">
    <property type="entry name" value="BiPBP_C"/>
    <property type="match status" value="1"/>
</dbReference>
<evidence type="ECO:0000259" key="12">
    <source>
        <dbReference type="Pfam" id="PF00905"/>
    </source>
</evidence>
<evidence type="ECO:0000313" key="15">
    <source>
        <dbReference type="EMBL" id="THV57328.1"/>
    </source>
</evidence>
<dbReference type="PANTHER" id="PTHR32282:SF15">
    <property type="entry name" value="PENICILLIN-BINDING PROTEIN 1C"/>
    <property type="match status" value="1"/>
</dbReference>
<comment type="catalytic activity">
    <reaction evidence="11">
        <text>[GlcNAc-(1-&gt;4)-Mur2Ac(oyl-L-Ala-gamma-D-Glu-L-Lys-D-Ala-D-Ala)](n)-di-trans,octa-cis-undecaprenyl diphosphate + beta-D-GlcNAc-(1-&gt;4)-Mur2Ac(oyl-L-Ala-gamma-D-Glu-L-Lys-D-Ala-D-Ala)-di-trans,octa-cis-undecaprenyl diphosphate = [GlcNAc-(1-&gt;4)-Mur2Ac(oyl-L-Ala-gamma-D-Glu-L-Lys-D-Ala-D-Ala)](n+1)-di-trans,octa-cis-undecaprenyl diphosphate + di-trans,octa-cis-undecaprenyl diphosphate + H(+)</text>
        <dbReference type="Rhea" id="RHEA:23708"/>
        <dbReference type="Rhea" id="RHEA-COMP:9602"/>
        <dbReference type="Rhea" id="RHEA-COMP:9603"/>
        <dbReference type="ChEBI" id="CHEBI:15378"/>
        <dbReference type="ChEBI" id="CHEBI:58405"/>
        <dbReference type="ChEBI" id="CHEBI:60033"/>
        <dbReference type="ChEBI" id="CHEBI:78435"/>
        <dbReference type="EC" id="2.4.99.28"/>
    </reaction>
</comment>
<dbReference type="InterPro" id="IPR050396">
    <property type="entry name" value="Glycosyltr_51/Transpeptidase"/>
</dbReference>
<dbReference type="InterPro" id="IPR011815">
    <property type="entry name" value="PBP_1c"/>
</dbReference>
<name>A0A4S8RG93_9FLAO</name>